<dbReference type="GO" id="GO:0042448">
    <property type="term" value="P:progesterone metabolic process"/>
    <property type="evidence" value="ECO:0007669"/>
    <property type="project" value="TreeGrafter"/>
</dbReference>
<name>A0A6P8JCJ8_ACTTE</name>
<dbReference type="CDD" id="cd11027">
    <property type="entry name" value="CYP17A1-like"/>
    <property type="match status" value="1"/>
</dbReference>
<evidence type="ECO:0000313" key="25">
    <source>
        <dbReference type="RefSeq" id="XP_031574309.1"/>
    </source>
</evidence>
<dbReference type="PANTHER" id="PTHR24289:SF1">
    <property type="entry name" value="STEROID 17-ALPHA-HYDROXYLASE_17,20 LYASE"/>
    <property type="match status" value="1"/>
</dbReference>
<evidence type="ECO:0000256" key="2">
    <source>
        <dbReference type="ARBA" id="ARBA00004524"/>
    </source>
</evidence>
<dbReference type="EC" id="1.14.14.16" evidence="14"/>
<keyword evidence="12" id="KW-0446">Lipid-binding</keyword>
<keyword evidence="23" id="KW-1185">Reference proteome</keyword>
<dbReference type="FunFam" id="1.10.630.10:FF:000049">
    <property type="entry name" value="steroid 21-hydroxylase isoform X1"/>
    <property type="match status" value="1"/>
</dbReference>
<comment type="subcellular location">
    <subcellularLocation>
        <location evidence="1">Endomembrane system</location>
        <topology evidence="1">Peripheral membrane protein</topology>
    </subcellularLocation>
    <subcellularLocation>
        <location evidence="3">Endoplasmic reticulum membrane</location>
    </subcellularLocation>
    <subcellularLocation>
        <location evidence="2">Microsome membrane</location>
    </subcellularLocation>
</comment>
<dbReference type="GO" id="GO:0008289">
    <property type="term" value="F:lipid binding"/>
    <property type="evidence" value="ECO:0007669"/>
    <property type="project" value="UniProtKB-KW"/>
</dbReference>
<dbReference type="InterPro" id="IPR017972">
    <property type="entry name" value="Cyt_P450_CS"/>
</dbReference>
<dbReference type="GO" id="GO:0004508">
    <property type="term" value="F:steroid 17-alpha-monooxygenase activity"/>
    <property type="evidence" value="ECO:0007669"/>
    <property type="project" value="TreeGrafter"/>
</dbReference>
<evidence type="ECO:0000256" key="21">
    <source>
        <dbReference type="PIRSR" id="PIRSR602401-1"/>
    </source>
</evidence>
<evidence type="ECO:0000256" key="12">
    <source>
        <dbReference type="ARBA" id="ARBA00023121"/>
    </source>
</evidence>
<accession>A0A6P8JCJ8</accession>
<evidence type="ECO:0000256" key="14">
    <source>
        <dbReference type="ARBA" id="ARBA00044040"/>
    </source>
</evidence>
<dbReference type="PRINTS" id="PR00463">
    <property type="entry name" value="EP450I"/>
</dbReference>
<dbReference type="OrthoDB" id="1418422at2759"/>
<dbReference type="GO" id="GO:0008610">
    <property type="term" value="P:lipid biosynthetic process"/>
    <property type="evidence" value="ECO:0007669"/>
    <property type="project" value="UniProtKB-ARBA"/>
</dbReference>
<dbReference type="InterPro" id="IPR001128">
    <property type="entry name" value="Cyt_P450"/>
</dbReference>
<dbReference type="GeneID" id="116308086"/>
<dbReference type="Proteomes" id="UP000515163">
    <property type="component" value="Unplaced"/>
</dbReference>
<dbReference type="InterPro" id="IPR002401">
    <property type="entry name" value="Cyt_P450_E_grp-I"/>
</dbReference>
<dbReference type="PANTHER" id="PTHR24289">
    <property type="entry name" value="STEROID 17-ALPHA-HYDROXYLASE/17,20 LYASE"/>
    <property type="match status" value="1"/>
</dbReference>
<evidence type="ECO:0000256" key="3">
    <source>
        <dbReference type="ARBA" id="ARBA00004586"/>
    </source>
</evidence>
<keyword evidence="10 21" id="KW-0408">Iron</keyword>
<keyword evidence="9 22" id="KW-0560">Oxidoreductase</keyword>
<evidence type="ECO:0000256" key="15">
    <source>
        <dbReference type="ARBA" id="ARBA00044116"/>
    </source>
</evidence>
<dbReference type="RefSeq" id="XP_031574308.1">
    <property type="nucleotide sequence ID" value="XM_031718448.1"/>
</dbReference>
<keyword evidence="5 21" id="KW-0349">Heme</keyword>
<evidence type="ECO:0000256" key="7">
    <source>
        <dbReference type="ARBA" id="ARBA00022824"/>
    </source>
</evidence>
<sequence length="496" mass="56450">MILEIVLLVVTGIVLHFLITRLREPPHMPPGPRPLPLVGNLLDVMSSMPYMHLAFCDLRRKYGDIFTVYLQGQRAVVINSAEIAREALLTKKDDFAGRPYVFTGDYVTRHSKDIVFGDYSERLKLLRKIGSKALRLFSPQVQDVVQTELNDLVERMNAYGSNPANLKNDIQLSIMNVICAMLFGQRYSVEDPEFLKCVYFTDTACRVGETTSILGLFPWLIHFPIQAVRDINKCCEIKDKILNRKYHEHLATLKEGKTGDLTHALLTAKLDEEKTDMKSDDVIEDDHVIMTMQDVFIAGNETITTTILWTLVHLVTHPKIQAKIHAQLDEVVGFDRKPELKDKENLPYVEAVLAETSRLSSVAPLSIPHKATKDTSLQGYTIPKDTVVFLNLWAIHHDEKQWKDPMEFVPERFLDSDGKMRETSKLSYMPFSAGRRVCLGKALARQEMFLFICGLLQQFEFKAPTEPFKEPAGKDGIVRTPLPFEVCMRKRNVDAA</sequence>
<comment type="cofactor">
    <cofactor evidence="21">
        <name>heme</name>
        <dbReference type="ChEBI" id="CHEBI:30413"/>
    </cofactor>
</comment>
<comment type="similarity">
    <text evidence="4 22">Belongs to the cytochrome P450 family.</text>
</comment>
<dbReference type="GO" id="GO:0042446">
    <property type="term" value="P:hormone biosynthetic process"/>
    <property type="evidence" value="ECO:0007669"/>
    <property type="project" value="TreeGrafter"/>
</dbReference>
<evidence type="ECO:0000313" key="23">
    <source>
        <dbReference type="Proteomes" id="UP000515163"/>
    </source>
</evidence>
<dbReference type="Pfam" id="PF00067">
    <property type="entry name" value="p450"/>
    <property type="match status" value="1"/>
</dbReference>
<dbReference type="PRINTS" id="PR00385">
    <property type="entry name" value="P450"/>
</dbReference>
<evidence type="ECO:0000256" key="10">
    <source>
        <dbReference type="ARBA" id="ARBA00023004"/>
    </source>
</evidence>
<evidence type="ECO:0000256" key="20">
    <source>
        <dbReference type="ARBA" id="ARBA00044342"/>
    </source>
</evidence>
<evidence type="ECO:0000256" key="22">
    <source>
        <dbReference type="RuleBase" id="RU000461"/>
    </source>
</evidence>
<dbReference type="RefSeq" id="XP_031574312.1">
    <property type="nucleotide sequence ID" value="XM_031718452.1"/>
</dbReference>
<evidence type="ECO:0000313" key="24">
    <source>
        <dbReference type="RefSeq" id="XP_031574308.1"/>
    </source>
</evidence>
<dbReference type="GO" id="GO:0004509">
    <property type="term" value="F:steroid 21-monooxygenase activity"/>
    <property type="evidence" value="ECO:0007669"/>
    <property type="project" value="UniProtKB-EC"/>
</dbReference>
<keyword evidence="7" id="KW-0256">Endoplasmic reticulum</keyword>
<evidence type="ECO:0000313" key="27">
    <source>
        <dbReference type="RefSeq" id="XP_031574312.1"/>
    </source>
</evidence>
<evidence type="ECO:0000256" key="4">
    <source>
        <dbReference type="ARBA" id="ARBA00010617"/>
    </source>
</evidence>
<dbReference type="GO" id="GO:0020037">
    <property type="term" value="F:heme binding"/>
    <property type="evidence" value="ECO:0007669"/>
    <property type="project" value="InterPro"/>
</dbReference>
<keyword evidence="8" id="KW-0492">Microsome</keyword>
<proteinExistence type="inferred from homology"/>
<reference evidence="24 25" key="1">
    <citation type="submission" date="2025-04" db="UniProtKB">
        <authorList>
            <consortium name="RefSeq"/>
        </authorList>
    </citation>
    <scope>IDENTIFICATION</scope>
    <source>
        <tissue evidence="24 25">Tentacle</tissue>
    </source>
</reference>
<protein>
    <recommendedName>
        <fullName evidence="15">Steroid 21-hydroxylase</fullName>
        <ecNumber evidence="14">1.14.14.16</ecNumber>
    </recommendedName>
    <alternativeName>
        <fullName evidence="19">21-OHase</fullName>
    </alternativeName>
    <alternativeName>
        <fullName evidence="16">Cytochrome P-450c21</fullName>
    </alternativeName>
    <alternativeName>
        <fullName evidence="20">Cytochrome P450 21</fullName>
    </alternativeName>
    <alternativeName>
        <fullName evidence="18">Cytochrome P450 XXI</fullName>
    </alternativeName>
    <alternativeName>
        <fullName evidence="17">Cytochrome P450-C21</fullName>
    </alternativeName>
</protein>
<dbReference type="GO" id="GO:0005506">
    <property type="term" value="F:iron ion binding"/>
    <property type="evidence" value="ECO:0007669"/>
    <property type="project" value="InterPro"/>
</dbReference>
<evidence type="ECO:0000256" key="8">
    <source>
        <dbReference type="ARBA" id="ARBA00022848"/>
    </source>
</evidence>
<dbReference type="GO" id="GO:0005789">
    <property type="term" value="C:endoplasmic reticulum membrane"/>
    <property type="evidence" value="ECO:0007669"/>
    <property type="project" value="UniProtKB-SubCell"/>
</dbReference>
<evidence type="ECO:0000256" key="5">
    <source>
        <dbReference type="ARBA" id="ARBA00022617"/>
    </source>
</evidence>
<evidence type="ECO:0000256" key="9">
    <source>
        <dbReference type="ARBA" id="ARBA00023002"/>
    </source>
</evidence>
<dbReference type="RefSeq" id="XP_031574310.1">
    <property type="nucleotide sequence ID" value="XM_031718450.1"/>
</dbReference>
<dbReference type="InterPro" id="IPR036396">
    <property type="entry name" value="Cyt_P450_sf"/>
</dbReference>
<organism evidence="23 26">
    <name type="scientific">Actinia tenebrosa</name>
    <name type="common">Australian red waratah sea anemone</name>
    <dbReference type="NCBI Taxonomy" id="6105"/>
    <lineage>
        <taxon>Eukaryota</taxon>
        <taxon>Metazoa</taxon>
        <taxon>Cnidaria</taxon>
        <taxon>Anthozoa</taxon>
        <taxon>Hexacorallia</taxon>
        <taxon>Actiniaria</taxon>
        <taxon>Actiniidae</taxon>
        <taxon>Actinia</taxon>
    </lineage>
</organism>
<feature type="binding site" description="axial binding residue" evidence="21">
    <location>
        <position position="438"/>
    </location>
    <ligand>
        <name>heme</name>
        <dbReference type="ChEBI" id="CHEBI:30413"/>
    </ligand>
    <ligandPart>
        <name>Fe</name>
        <dbReference type="ChEBI" id="CHEBI:18248"/>
    </ligandPart>
</feature>
<evidence type="ECO:0000256" key="6">
    <source>
        <dbReference type="ARBA" id="ARBA00022723"/>
    </source>
</evidence>
<evidence type="ECO:0000256" key="16">
    <source>
        <dbReference type="ARBA" id="ARBA00044217"/>
    </source>
</evidence>
<dbReference type="KEGG" id="aten:116308086"/>
<evidence type="ECO:0000313" key="26">
    <source>
        <dbReference type="RefSeq" id="XP_031574310.1"/>
    </source>
</evidence>
<gene>
    <name evidence="24 25 26 27" type="primary">LOC116308086</name>
</gene>
<dbReference type="RefSeq" id="XP_031574309.1">
    <property type="nucleotide sequence ID" value="XM_031718449.1"/>
</dbReference>
<evidence type="ECO:0000256" key="19">
    <source>
        <dbReference type="ARBA" id="ARBA00044304"/>
    </source>
</evidence>
<evidence type="ECO:0000256" key="13">
    <source>
        <dbReference type="ARBA" id="ARBA00023136"/>
    </source>
</evidence>
<dbReference type="AlphaFoldDB" id="A0A6P8JCJ8"/>
<keyword evidence="13" id="KW-0472">Membrane</keyword>
<dbReference type="PROSITE" id="PS00086">
    <property type="entry name" value="CYTOCHROME_P450"/>
    <property type="match status" value="1"/>
</dbReference>
<keyword evidence="11 22" id="KW-0503">Monooxygenase</keyword>
<dbReference type="Gene3D" id="1.10.630.10">
    <property type="entry name" value="Cytochrome P450"/>
    <property type="match status" value="1"/>
</dbReference>
<keyword evidence="6 21" id="KW-0479">Metal-binding</keyword>
<evidence type="ECO:0000256" key="11">
    <source>
        <dbReference type="ARBA" id="ARBA00023033"/>
    </source>
</evidence>
<evidence type="ECO:0000256" key="18">
    <source>
        <dbReference type="ARBA" id="ARBA00044282"/>
    </source>
</evidence>
<evidence type="ECO:0000256" key="1">
    <source>
        <dbReference type="ARBA" id="ARBA00004184"/>
    </source>
</evidence>
<dbReference type="SUPFAM" id="SSF48264">
    <property type="entry name" value="Cytochrome P450"/>
    <property type="match status" value="1"/>
</dbReference>
<evidence type="ECO:0000256" key="17">
    <source>
        <dbReference type="ARBA" id="ARBA00044265"/>
    </source>
</evidence>